<organism evidence="1 2">
    <name type="scientific">Nitrosarchaeum koreense MY1</name>
    <dbReference type="NCBI Taxonomy" id="1001994"/>
    <lineage>
        <taxon>Archaea</taxon>
        <taxon>Nitrososphaerota</taxon>
        <taxon>Nitrososphaeria</taxon>
        <taxon>Nitrosopumilales</taxon>
        <taxon>Nitrosopumilaceae</taxon>
        <taxon>Nitrosarchaeum</taxon>
    </lineage>
</organism>
<dbReference type="EMBL" id="AFPU01000001">
    <property type="protein sequence ID" value="EGP94372.1"/>
    <property type="molecule type" value="Genomic_DNA"/>
</dbReference>
<dbReference type="PATRIC" id="fig|1001994.6.peg.1599"/>
<proteinExistence type="predicted"/>
<accession>F9CY17</accession>
<evidence type="ECO:0000313" key="1">
    <source>
        <dbReference type="EMBL" id="EGP94372.1"/>
    </source>
</evidence>
<dbReference type="NCBIfam" id="NF011470">
    <property type="entry name" value="PRK14887.1"/>
    <property type="match status" value="1"/>
</dbReference>
<name>F9CY17_9ARCH</name>
<gene>
    <name evidence="1" type="ORF">MY1_1623</name>
</gene>
<comment type="caution">
    <text evidence="1">The sequence shown here is derived from an EMBL/GenBank/DDBJ whole genome shotgun (WGS) entry which is preliminary data.</text>
</comment>
<evidence type="ECO:0000313" key="2">
    <source>
        <dbReference type="Proteomes" id="UP000004440"/>
    </source>
</evidence>
<sequence>MEPDNVNFPEGLSLNVENIDNKLVFNFESRENMKKLIGTVDEVLEHVQLALKVIE</sequence>
<dbReference type="AlphaFoldDB" id="F9CY17"/>
<evidence type="ECO:0008006" key="3">
    <source>
        <dbReference type="Google" id="ProtNLM"/>
    </source>
</evidence>
<reference evidence="1 2" key="1">
    <citation type="journal article" date="2011" name="J. Bacteriol.">
        <title>Genome Sequence of an Ammonia-Oxidizing Soil Archaeon, "Candidatus Nitrosoarchaeum koreensis" MY1.</title>
        <authorList>
            <person name="Kim B.K."/>
            <person name="Jung M.Y."/>
            <person name="Yu D.S."/>
            <person name="Park S.J."/>
            <person name="Oh T.K."/>
            <person name="Rhee S.K."/>
            <person name="Kim J.F."/>
        </authorList>
    </citation>
    <scope>NUCLEOTIDE SEQUENCE [LARGE SCALE GENOMIC DNA]</scope>
    <source>
        <strain evidence="1 2">MY1</strain>
    </source>
</reference>
<dbReference type="STRING" id="1001994.MY1_1623"/>
<keyword evidence="2" id="KW-1185">Reference proteome</keyword>
<protein>
    <recommendedName>
        <fullName evidence="3">Transcription factor Pcc1</fullName>
    </recommendedName>
</protein>
<dbReference type="Proteomes" id="UP000004440">
    <property type="component" value="Unassembled WGS sequence"/>
</dbReference>